<keyword evidence="4" id="KW-0472">Membrane</keyword>
<evidence type="ECO:0000256" key="4">
    <source>
        <dbReference type="ARBA" id="ARBA00023136"/>
    </source>
</evidence>
<keyword evidence="6" id="KW-1185">Reference proteome</keyword>
<gene>
    <name evidence="5" type="ORF">ETB97_003257</name>
</gene>
<dbReference type="InterPro" id="IPR045863">
    <property type="entry name" value="CorA_TM1_TM2"/>
</dbReference>
<keyword evidence="2" id="KW-0812">Transmembrane</keyword>
<dbReference type="AlphaFoldDB" id="A0A8H6A212"/>
<evidence type="ECO:0000313" key="6">
    <source>
        <dbReference type="Proteomes" id="UP000541154"/>
    </source>
</evidence>
<comment type="caution">
    <text evidence="5">The sequence shown here is derived from an EMBL/GenBank/DDBJ whole genome shotgun (WGS) entry which is preliminary data.</text>
</comment>
<accession>A0A8H6A212</accession>
<dbReference type="EMBL" id="SPNV01000176">
    <property type="protein sequence ID" value="KAF5859165.1"/>
    <property type="molecule type" value="Genomic_DNA"/>
</dbReference>
<evidence type="ECO:0000313" key="5">
    <source>
        <dbReference type="EMBL" id="KAF5859165.1"/>
    </source>
</evidence>
<evidence type="ECO:0000256" key="1">
    <source>
        <dbReference type="ARBA" id="ARBA00004141"/>
    </source>
</evidence>
<evidence type="ECO:0000256" key="3">
    <source>
        <dbReference type="ARBA" id="ARBA00022989"/>
    </source>
</evidence>
<dbReference type="Proteomes" id="UP000541154">
    <property type="component" value="Unassembled WGS sequence"/>
</dbReference>
<organism evidence="5 6">
    <name type="scientific">Petromyces alliaceus</name>
    <name type="common">Aspergillus alliaceus</name>
    <dbReference type="NCBI Taxonomy" id="209559"/>
    <lineage>
        <taxon>Eukaryota</taxon>
        <taxon>Fungi</taxon>
        <taxon>Dikarya</taxon>
        <taxon>Ascomycota</taxon>
        <taxon>Pezizomycotina</taxon>
        <taxon>Eurotiomycetes</taxon>
        <taxon>Eurotiomycetidae</taxon>
        <taxon>Eurotiales</taxon>
        <taxon>Aspergillaceae</taxon>
        <taxon>Aspergillus</taxon>
        <taxon>Aspergillus subgen. Circumdati</taxon>
    </lineage>
</organism>
<name>A0A8H6A212_PETAA</name>
<evidence type="ECO:0000256" key="2">
    <source>
        <dbReference type="ARBA" id="ARBA00022692"/>
    </source>
</evidence>
<comment type="subcellular location">
    <subcellularLocation>
        <location evidence="1">Membrane</location>
        <topology evidence="1">Multi-pass membrane protein</topology>
    </subcellularLocation>
</comment>
<sequence length="137" mass="15257">MKVLWTKCPLNLRISTDSHPISEYFAAGDITPPPRPWTVAPTDSKGLYQLATSLIQLAEARRAWAQAPSGTLLTYLVYEFAPLSFVTGLYSMSDDFAPGGQHFWQCFVIAVLCHCSAAEHLFLVVFEFFHETNLAVS</sequence>
<proteinExistence type="predicted"/>
<protein>
    <submittedName>
        <fullName evidence="5">Uncharacterized protein</fullName>
    </submittedName>
</protein>
<dbReference type="SUPFAM" id="SSF144083">
    <property type="entry name" value="Magnesium transport protein CorA, transmembrane region"/>
    <property type="match status" value="1"/>
</dbReference>
<reference evidence="5 6" key="1">
    <citation type="submission" date="2019-04" db="EMBL/GenBank/DDBJ databases">
        <title>Aspergillus burnettii sp. nov., novel species from soil in southeast Queensland.</title>
        <authorList>
            <person name="Gilchrist C.L.M."/>
            <person name="Pitt J.I."/>
            <person name="Lange L."/>
            <person name="Lacey H.J."/>
            <person name="Vuong D."/>
            <person name="Midgley D.J."/>
            <person name="Greenfield P."/>
            <person name="Bradbury M."/>
            <person name="Lacey E."/>
            <person name="Busk P.K."/>
            <person name="Pilgaard B."/>
            <person name="Chooi Y.H."/>
            <person name="Piggott A.M."/>
        </authorList>
    </citation>
    <scope>NUCLEOTIDE SEQUENCE [LARGE SCALE GENOMIC DNA]</scope>
    <source>
        <strain evidence="5 6">FRR 5400</strain>
    </source>
</reference>
<keyword evidence="3" id="KW-1133">Transmembrane helix</keyword>
<dbReference type="GO" id="GO:0016020">
    <property type="term" value="C:membrane"/>
    <property type="evidence" value="ECO:0007669"/>
    <property type="project" value="UniProtKB-SubCell"/>
</dbReference>